<sequence>MEFGTHVPAGPTAKQYPMLRIDPVHGTLYRDDTEHQFGREVTVIGLGLLRSRVLWPEEMGGRPTCRSADSITGQPQRGFPWKNVLGPGEKPTMERTCADCALRAKGPRGLSCKQNWIIPCRITFGRNETIPAGWDDPIFRLTVDYYSAIDALEKYLIPFRDTATPLYSTTTRIMIRKVGSNGKARALPVFSKGSPTAESRWPEFAAQLDAIREHVRVKPRVSGAGSRFQGLQLG</sequence>
<protein>
    <submittedName>
        <fullName evidence="1">Uncharacterized protein</fullName>
    </submittedName>
</protein>
<dbReference type="Proteomes" id="UP001654496">
    <property type="component" value="Segment"/>
</dbReference>
<evidence type="ECO:0000313" key="1">
    <source>
        <dbReference type="EMBL" id="WKW85510.1"/>
    </source>
</evidence>
<reference evidence="1" key="1">
    <citation type="submission" date="2023-06" db="EMBL/GenBank/DDBJ databases">
        <authorList>
            <person name="DeJong R.J."/>
            <person name="Yoon E."/>
            <person name="Radersma M."/>
            <person name="Veenstra M."/>
            <person name="Churu J."/>
            <person name="Moleakunnel K."/>
            <person name="Weaver G."/>
            <person name="Hill E."/>
            <person name="Janvier A."/>
            <person name="Harlow L."/>
            <person name="Kramer C."/>
            <person name="Seinen K."/>
            <person name="Chen A."/>
            <person name="Minasian M."/>
            <person name="Doorn S."/>
            <person name="Dole C."/>
            <person name="Ramsey F."/>
            <person name="Nieze J."/>
            <person name="Baker A."/>
            <person name="Swierenga S."/>
            <person name="White A."/>
            <person name="Howland A."/>
            <person name="Ko C."/>
            <person name="Russell D.A."/>
            <person name="Jacobs-Sera D."/>
            <person name="Hatfull G.F."/>
        </authorList>
    </citation>
    <scope>NUCLEOTIDE SEQUENCE</scope>
</reference>
<dbReference type="EMBL" id="OR159659">
    <property type="protein sequence ID" value="WKW85510.1"/>
    <property type="molecule type" value="Genomic_DNA"/>
</dbReference>
<proteinExistence type="predicted"/>
<organism evidence="1 2">
    <name type="scientific">Rhodococcus phage Reynauld</name>
    <dbReference type="NCBI Taxonomy" id="3062845"/>
    <lineage>
        <taxon>Viruses</taxon>
        <taxon>Duplodnaviria</taxon>
        <taxon>Heunggongvirae</taxon>
        <taxon>Uroviricota</taxon>
        <taxon>Caudoviricetes</taxon>
        <taxon>Caudoviricetes incertae sedis</taxon>
        <taxon>Reynauldvirus</taxon>
        <taxon>Reynauldvirus reynauld</taxon>
    </lineage>
</organism>
<keyword evidence="2" id="KW-1185">Reference proteome</keyword>
<gene>
    <name evidence="1" type="primary">58</name>
    <name evidence="1" type="ORF">SEA_REYNAULD_58</name>
</gene>
<name>A0ACD4UJN9_9CAUD</name>
<accession>A0ACD4UJN9</accession>
<evidence type="ECO:0000313" key="2">
    <source>
        <dbReference type="Proteomes" id="UP001654496"/>
    </source>
</evidence>